<name>A0ABQ2MKU6_9ACTN</name>
<organism evidence="2 3">
    <name type="scientific">Streptomyces daqingensis</name>
    <dbReference type="NCBI Taxonomy" id="1472640"/>
    <lineage>
        <taxon>Bacteria</taxon>
        <taxon>Bacillati</taxon>
        <taxon>Actinomycetota</taxon>
        <taxon>Actinomycetes</taxon>
        <taxon>Kitasatosporales</taxon>
        <taxon>Streptomycetaceae</taxon>
        <taxon>Streptomyces</taxon>
    </lineage>
</organism>
<evidence type="ECO:0000313" key="3">
    <source>
        <dbReference type="Proteomes" id="UP000631535"/>
    </source>
</evidence>
<proteinExistence type="predicted"/>
<dbReference type="Pfam" id="PF23826">
    <property type="entry name" value="DUF7196"/>
    <property type="match status" value="1"/>
</dbReference>
<reference evidence="3" key="1">
    <citation type="journal article" date="2019" name="Int. J. Syst. Evol. Microbiol.">
        <title>The Global Catalogue of Microorganisms (GCM) 10K type strain sequencing project: providing services to taxonomists for standard genome sequencing and annotation.</title>
        <authorList>
            <consortium name="The Broad Institute Genomics Platform"/>
            <consortium name="The Broad Institute Genome Sequencing Center for Infectious Disease"/>
            <person name="Wu L."/>
            <person name="Ma J."/>
        </authorList>
    </citation>
    <scope>NUCLEOTIDE SEQUENCE [LARGE SCALE GENOMIC DNA]</scope>
    <source>
        <strain evidence="3">CGMCC 4.7178</strain>
    </source>
</reference>
<dbReference type="InterPro" id="IPR055620">
    <property type="entry name" value="DUF7196"/>
</dbReference>
<dbReference type="RefSeq" id="WP_189038592.1">
    <property type="nucleotide sequence ID" value="NZ_BMMP01000013.1"/>
</dbReference>
<evidence type="ECO:0000259" key="1">
    <source>
        <dbReference type="Pfam" id="PF23826"/>
    </source>
</evidence>
<feature type="domain" description="DUF7196" evidence="1">
    <location>
        <begin position="1"/>
        <end position="51"/>
    </location>
</feature>
<protein>
    <recommendedName>
        <fullName evidence="1">DUF7196 domain-containing protein</fullName>
    </recommendedName>
</protein>
<evidence type="ECO:0000313" key="2">
    <source>
        <dbReference type="EMBL" id="GGO53547.1"/>
    </source>
</evidence>
<comment type="caution">
    <text evidence="2">The sequence shown here is derived from an EMBL/GenBank/DDBJ whole genome shotgun (WGS) entry which is preliminary data.</text>
</comment>
<sequence>MGCNCGGRNRRTATVYRLVLPNGAERDYVTRQEAEAARQRRGGTGRIVAVNR</sequence>
<dbReference type="EMBL" id="BMMP01000013">
    <property type="protein sequence ID" value="GGO53547.1"/>
    <property type="molecule type" value="Genomic_DNA"/>
</dbReference>
<keyword evidence="3" id="KW-1185">Reference proteome</keyword>
<dbReference type="Proteomes" id="UP000631535">
    <property type="component" value="Unassembled WGS sequence"/>
</dbReference>
<gene>
    <name evidence="2" type="ORF">GCM10012287_40440</name>
</gene>
<accession>A0ABQ2MKU6</accession>